<evidence type="ECO:0000256" key="6">
    <source>
        <dbReference type="ARBA" id="ARBA00023242"/>
    </source>
</evidence>
<dbReference type="PANTHER" id="PTHR24381">
    <property type="entry name" value="ZINC FINGER PROTEIN"/>
    <property type="match status" value="1"/>
</dbReference>
<keyword evidence="2" id="KW-0479">Metal-binding</keyword>
<dbReference type="InterPro" id="IPR036236">
    <property type="entry name" value="Znf_C2H2_sf"/>
</dbReference>
<feature type="domain" description="C2H2-type" evidence="8">
    <location>
        <begin position="20"/>
        <end position="47"/>
    </location>
</feature>
<dbReference type="FunFam" id="3.30.160.60:FF:000448">
    <property type="entry name" value="RE1-silencing transcription factor A"/>
    <property type="match status" value="1"/>
</dbReference>
<protein>
    <recommendedName>
        <fullName evidence="8">C2H2-type domain-containing protein</fullName>
    </recommendedName>
</protein>
<accession>A0A8C8BI80</accession>
<feature type="domain" description="C2H2-type" evidence="8">
    <location>
        <begin position="103"/>
        <end position="130"/>
    </location>
</feature>
<keyword evidence="6" id="KW-0539">Nucleus</keyword>
<evidence type="ECO:0000256" key="4">
    <source>
        <dbReference type="ARBA" id="ARBA00022771"/>
    </source>
</evidence>
<keyword evidence="5" id="KW-0862">Zinc</keyword>
<keyword evidence="3" id="KW-0677">Repeat</keyword>
<dbReference type="PANTHER" id="PTHR24381:SF393">
    <property type="entry name" value="CHROMATIN-LINKED ADAPTOR FOR MSL PROTEINS, ISOFORM B"/>
    <property type="match status" value="1"/>
</dbReference>
<dbReference type="GO" id="GO:0000977">
    <property type="term" value="F:RNA polymerase II transcription regulatory region sequence-specific DNA binding"/>
    <property type="evidence" value="ECO:0007669"/>
    <property type="project" value="TreeGrafter"/>
</dbReference>
<dbReference type="Gene3D" id="3.30.160.60">
    <property type="entry name" value="Classic Zinc Finger"/>
    <property type="match status" value="3"/>
</dbReference>
<reference evidence="9" key="2">
    <citation type="submission" date="2025-09" db="UniProtKB">
        <authorList>
            <consortium name="Ensembl"/>
        </authorList>
    </citation>
    <scope>IDENTIFICATION</scope>
</reference>
<dbReference type="Proteomes" id="UP000694552">
    <property type="component" value="Unplaced"/>
</dbReference>
<dbReference type="GO" id="GO:0000981">
    <property type="term" value="F:DNA-binding transcription factor activity, RNA polymerase II-specific"/>
    <property type="evidence" value="ECO:0007669"/>
    <property type="project" value="TreeGrafter"/>
</dbReference>
<evidence type="ECO:0000259" key="8">
    <source>
        <dbReference type="PROSITE" id="PS50157"/>
    </source>
</evidence>
<dbReference type="SUPFAM" id="SSF57667">
    <property type="entry name" value="beta-beta-alpha zinc fingers"/>
    <property type="match status" value="3"/>
</dbReference>
<evidence type="ECO:0000256" key="2">
    <source>
        <dbReference type="ARBA" id="ARBA00022723"/>
    </source>
</evidence>
<dbReference type="PROSITE" id="PS50157">
    <property type="entry name" value="ZINC_FINGER_C2H2_2"/>
    <property type="match status" value="3"/>
</dbReference>
<dbReference type="Pfam" id="PF00096">
    <property type="entry name" value="zf-C2H2"/>
    <property type="match status" value="1"/>
</dbReference>
<feature type="domain" description="C2H2-type" evidence="8">
    <location>
        <begin position="48"/>
        <end position="76"/>
    </location>
</feature>
<dbReference type="SMART" id="SM00355">
    <property type="entry name" value="ZnF_C2H2"/>
    <property type="match status" value="4"/>
</dbReference>
<dbReference type="GO" id="GO:0005634">
    <property type="term" value="C:nucleus"/>
    <property type="evidence" value="ECO:0007669"/>
    <property type="project" value="UniProtKB-SubCell"/>
</dbReference>
<dbReference type="InterPro" id="IPR013087">
    <property type="entry name" value="Znf_C2H2_type"/>
</dbReference>
<keyword evidence="10" id="KW-1185">Reference proteome</keyword>
<dbReference type="AlphaFoldDB" id="A0A8C8BI80"/>
<evidence type="ECO:0000256" key="3">
    <source>
        <dbReference type="ARBA" id="ARBA00022737"/>
    </source>
</evidence>
<dbReference type="FunFam" id="3.30.160.60:FF:000373">
    <property type="entry name" value="Putative transcriptional repressor ctcf"/>
    <property type="match status" value="1"/>
</dbReference>
<dbReference type="PROSITE" id="PS00028">
    <property type="entry name" value="ZINC_FINGER_C2H2_1"/>
    <property type="match status" value="1"/>
</dbReference>
<evidence type="ECO:0000313" key="9">
    <source>
        <dbReference type="Ensembl" id="ENSOSUP00000020371.1"/>
    </source>
</evidence>
<dbReference type="Ensembl" id="ENSOSUT00000021018.1">
    <property type="protein sequence ID" value="ENSOSUP00000020371.1"/>
    <property type="gene ID" value="ENSOSUG00000014248.1"/>
</dbReference>
<proteinExistence type="predicted"/>
<comment type="subcellular location">
    <subcellularLocation>
        <location evidence="1">Nucleus</location>
    </subcellularLocation>
</comment>
<evidence type="ECO:0000256" key="7">
    <source>
        <dbReference type="PROSITE-ProRule" id="PRU00042"/>
    </source>
</evidence>
<organism evidence="9 10">
    <name type="scientific">Otus sunia</name>
    <name type="common">Oriental scops-owl</name>
    <dbReference type="NCBI Taxonomy" id="257818"/>
    <lineage>
        <taxon>Eukaryota</taxon>
        <taxon>Metazoa</taxon>
        <taxon>Chordata</taxon>
        <taxon>Craniata</taxon>
        <taxon>Vertebrata</taxon>
        <taxon>Euteleostomi</taxon>
        <taxon>Archelosauria</taxon>
        <taxon>Archosauria</taxon>
        <taxon>Dinosauria</taxon>
        <taxon>Saurischia</taxon>
        <taxon>Theropoda</taxon>
        <taxon>Coelurosauria</taxon>
        <taxon>Aves</taxon>
        <taxon>Neognathae</taxon>
        <taxon>Neoaves</taxon>
        <taxon>Telluraves</taxon>
        <taxon>Strigiformes</taxon>
        <taxon>Strigidae</taxon>
        <taxon>Otus</taxon>
    </lineage>
</organism>
<reference evidence="9" key="1">
    <citation type="submission" date="2025-08" db="UniProtKB">
        <authorList>
            <consortium name="Ensembl"/>
        </authorList>
    </citation>
    <scope>IDENTIFICATION</scope>
</reference>
<evidence type="ECO:0000256" key="1">
    <source>
        <dbReference type="ARBA" id="ARBA00004123"/>
    </source>
</evidence>
<name>A0A8C8BI80_9STRI</name>
<dbReference type="GO" id="GO:0008270">
    <property type="term" value="F:zinc ion binding"/>
    <property type="evidence" value="ECO:0007669"/>
    <property type="project" value="UniProtKB-KW"/>
</dbReference>
<evidence type="ECO:0000256" key="5">
    <source>
        <dbReference type="ARBA" id="ARBA00022833"/>
    </source>
</evidence>
<keyword evidence="4 7" id="KW-0863">Zinc-finger</keyword>
<sequence length="175" mass="20479">MSFISSLKRHLKTHSDEKRRVCHLCLKAFRTATLLHNHVNVHTGTRPYKRSDCDMAFVTSGELSRHRHYKHTLEKCFKCSLYKYSCASKMKQHTCSHTGERPYACDICSYTSKDAHKLKRHMVTHSGRTLILPDIPTYHALVRILRQFGAIKPSSFLMRVNRRVQTEKSKSYPDW</sequence>
<evidence type="ECO:0000313" key="10">
    <source>
        <dbReference type="Proteomes" id="UP000694552"/>
    </source>
</evidence>